<name>A0A239P696_9ACTN</name>
<accession>A0A239P696</accession>
<sequence>MCEKNGGARCGGRIVAETVGQERTVVVERVGEESIFRPDVTRTFESSIPFEACDTFQDLVRLAMERADISPIYHR</sequence>
<keyword evidence="2" id="KW-1185">Reference proteome</keyword>
<dbReference type="AlphaFoldDB" id="A0A239P696"/>
<protein>
    <submittedName>
        <fullName evidence="1">Uncharacterized protein</fullName>
    </submittedName>
</protein>
<gene>
    <name evidence="1" type="ORF">SAMN05216276_108826</name>
</gene>
<dbReference type="EMBL" id="FZOD01000088">
    <property type="protein sequence ID" value="SNT62174.1"/>
    <property type="molecule type" value="Genomic_DNA"/>
</dbReference>
<evidence type="ECO:0000313" key="2">
    <source>
        <dbReference type="Proteomes" id="UP000198282"/>
    </source>
</evidence>
<evidence type="ECO:0000313" key="1">
    <source>
        <dbReference type="EMBL" id="SNT62174.1"/>
    </source>
</evidence>
<dbReference type="Proteomes" id="UP000198282">
    <property type="component" value="Unassembled WGS sequence"/>
</dbReference>
<proteinExistence type="predicted"/>
<reference evidence="1 2" key="1">
    <citation type="submission" date="2017-06" db="EMBL/GenBank/DDBJ databases">
        <authorList>
            <person name="Kim H.J."/>
            <person name="Triplett B.A."/>
        </authorList>
    </citation>
    <scope>NUCLEOTIDE SEQUENCE [LARGE SCALE GENOMIC DNA]</scope>
    <source>
        <strain evidence="1 2">CGMCC 4.2132</strain>
    </source>
</reference>
<organism evidence="1 2">
    <name type="scientific">Streptosporangium subroseum</name>
    <dbReference type="NCBI Taxonomy" id="106412"/>
    <lineage>
        <taxon>Bacteria</taxon>
        <taxon>Bacillati</taxon>
        <taxon>Actinomycetota</taxon>
        <taxon>Actinomycetes</taxon>
        <taxon>Streptosporangiales</taxon>
        <taxon>Streptosporangiaceae</taxon>
        <taxon>Streptosporangium</taxon>
    </lineage>
</organism>